<dbReference type="FunFam" id="3.10.250.10:FF:000001">
    <property type="entry name" value="Lysyl oxidase 4 isoform X1"/>
    <property type="match status" value="1"/>
</dbReference>
<dbReference type="SUPFAM" id="SSF56487">
    <property type="entry name" value="SRCR-like"/>
    <property type="match status" value="8"/>
</dbReference>
<evidence type="ECO:0000256" key="2">
    <source>
        <dbReference type="ARBA" id="ARBA00022692"/>
    </source>
</evidence>
<feature type="disulfide bond" evidence="13">
    <location>
        <begin position="537"/>
        <end position="547"/>
    </location>
</feature>
<dbReference type="SMART" id="SM00202">
    <property type="entry name" value="SR"/>
    <property type="match status" value="8"/>
</dbReference>
<evidence type="ECO:0000256" key="7">
    <source>
        <dbReference type="ARBA" id="ARBA00023157"/>
    </source>
</evidence>
<evidence type="ECO:0000256" key="12">
    <source>
        <dbReference type="ARBA" id="ARBA00069168"/>
    </source>
</evidence>
<keyword evidence="2" id="KW-0812">Transmembrane</keyword>
<keyword evidence="7 13" id="KW-1015">Disulfide bond</keyword>
<feature type="domain" description="SRCR" evidence="14">
    <location>
        <begin position="153"/>
        <end position="253"/>
    </location>
</feature>
<dbReference type="FunFam" id="3.10.250.10:FF:000016">
    <property type="entry name" value="Scavenger receptor cysteine-rich protein type 12"/>
    <property type="match status" value="1"/>
</dbReference>
<keyword evidence="4" id="KW-0677">Repeat</keyword>
<dbReference type="Gene3D" id="3.10.250.10">
    <property type="entry name" value="SRCR-like domain"/>
    <property type="match status" value="8"/>
</dbReference>
<comment type="subcellular location">
    <subcellularLocation>
        <location evidence="1">Membrane</location>
        <topology evidence="1">Single-pass membrane protein</topology>
    </subcellularLocation>
</comment>
<name>A0A226MCL3_CALSU</name>
<evidence type="ECO:0000256" key="1">
    <source>
        <dbReference type="ARBA" id="ARBA00004167"/>
    </source>
</evidence>
<evidence type="ECO:0000313" key="16">
    <source>
        <dbReference type="Proteomes" id="UP000198323"/>
    </source>
</evidence>
<keyword evidence="16" id="KW-1185">Reference proteome</keyword>
<comment type="caution">
    <text evidence="13">Lacks conserved residue(s) required for the propagation of feature annotation.</text>
</comment>
<dbReference type="PANTHER" id="PTHR19331">
    <property type="entry name" value="SCAVENGER RECEPTOR DOMAIN-CONTAINING"/>
    <property type="match status" value="1"/>
</dbReference>
<dbReference type="STRING" id="9009.A0A226MCL3"/>
<feature type="disulfide bond" evidence="13">
    <location>
        <begin position="117"/>
        <end position="127"/>
    </location>
</feature>
<feature type="disulfide bond" evidence="13">
    <location>
        <begin position="493"/>
        <end position="557"/>
    </location>
</feature>
<dbReference type="PANTHER" id="PTHR19331:SF487">
    <property type="entry name" value="SOLUBLE SCAVENGER RECEPTOR CYSTEINE-RICH DOMAIN-CONTAINING PROTEIN SSC5D"/>
    <property type="match status" value="1"/>
</dbReference>
<evidence type="ECO:0000256" key="4">
    <source>
        <dbReference type="ARBA" id="ARBA00022737"/>
    </source>
</evidence>
<sequence length="765" mass="81776">SGPAQVRLVNGPDPCTGRLEVFYNSTWGTVCDDHWNLAGAHVVCRQLGCGMGLSAVGGARVEIFHNGSWGTVCDDGWNMTSAQVVCREVGCGSALSAPVGATFGQGAGQIWLDDVTCAGTEASLSLCQASSWGSHDCGHGEDAGVECSEPTQVRLVNGSSRCSGRIEVHHNQRWGTVCDDGWGLADAEVVCRQLGCGTAVSAPGKAKFGQGHDPIWLDEVNCVGTEGAITECNLKRWGDHNCKHDEDASVVCSDPSELWLVNGPNRCAGRVEVLHHEQWGTVCDNEWGMAHAEVVCRQLGCGAPIYAPGWARFGRGYDPIWLEKVTCSGMESALSECTVQSWGQHSCHHGEDASVVCTDPMTVRLVNGPSRCAGRVEVLEQHQWGTVCDDNWDMRDANVVRWQLGCGVAVAAPGLARFGRGNGPIWLSEVNCTGTEDSLSKCRARSKGLTGCHHGEDASVVCSDPTEVRLVNGSNRCSGRVEVLHNQRWGSVCDDGWDLNDAEVVCRQLGCGTAIWAPSAARFGQGYEPIWLDDVNCTGSEAALSECRTRPWGVSNCNHKEDAGVVCIGPTQLRLVNGSNRCSGRVEILHNQQWGTVCDNGWDLNDAEVVCRQLGCGAALSALGSAHFGQGSDPIWLEDVECTGMEGAFSEYPAALRLVNGSSSCAGRVEVLHKELWGSVCDDGWDMEDAAVVCRQLGCGTVLSAPGRAWFGQGHNAIWLDDVNCTGMENNLLECLARPWGEHNCNHGEDAGVVCSAVVLTPFDM</sequence>
<dbReference type="GO" id="GO:0016020">
    <property type="term" value="C:membrane"/>
    <property type="evidence" value="ECO:0007669"/>
    <property type="project" value="UniProtKB-SubCell"/>
</dbReference>
<feature type="domain" description="SRCR" evidence="14">
    <location>
        <begin position="258"/>
        <end position="358"/>
    </location>
</feature>
<dbReference type="PRINTS" id="PR00258">
    <property type="entry name" value="SPERACTRCPTR"/>
</dbReference>
<feature type="disulfide bond" evidence="13">
    <location>
        <begin position="694"/>
        <end position="755"/>
    </location>
</feature>
<evidence type="ECO:0000256" key="8">
    <source>
        <dbReference type="ARBA" id="ARBA00023170"/>
    </source>
</evidence>
<feature type="disulfide bond" evidence="13">
    <location>
        <begin position="506"/>
        <end position="567"/>
    </location>
</feature>
<evidence type="ECO:0000256" key="9">
    <source>
        <dbReference type="ARBA" id="ARBA00023180"/>
    </source>
</evidence>
<feature type="non-terminal residue" evidence="15">
    <location>
        <position position="1"/>
    </location>
</feature>
<feature type="domain" description="SRCR" evidence="14">
    <location>
        <begin position="363"/>
        <end position="463"/>
    </location>
</feature>
<dbReference type="OrthoDB" id="9105283at2759"/>
<dbReference type="InterPro" id="IPR001190">
    <property type="entry name" value="SRCR"/>
</dbReference>
<evidence type="ECO:0000256" key="5">
    <source>
        <dbReference type="ARBA" id="ARBA00022989"/>
    </source>
</evidence>
<dbReference type="FunFam" id="3.10.250.10:FF:000007">
    <property type="entry name" value="Soluble scavenger receptor cysteine-rich domain-containing protein SSC5D"/>
    <property type="match status" value="3"/>
</dbReference>
<feature type="disulfide bond" evidence="13">
    <location>
        <begin position="296"/>
        <end position="357"/>
    </location>
</feature>
<keyword evidence="5" id="KW-1133">Transmembrane helix</keyword>
<evidence type="ECO:0000256" key="10">
    <source>
        <dbReference type="ARBA" id="ARBA00058074"/>
    </source>
</evidence>
<evidence type="ECO:0000256" key="13">
    <source>
        <dbReference type="PROSITE-ProRule" id="PRU00196"/>
    </source>
</evidence>
<dbReference type="Pfam" id="PF00530">
    <property type="entry name" value="SRCR"/>
    <property type="match status" value="8"/>
</dbReference>
<feature type="disulfide bond" evidence="13">
    <location>
        <begin position="178"/>
        <end position="242"/>
    </location>
</feature>
<feature type="disulfide bond" evidence="13">
    <location>
        <begin position="432"/>
        <end position="442"/>
    </location>
</feature>
<protein>
    <recommendedName>
        <fullName evidence="12">Soluble scavenger receptor cysteine-rich domain-containing protein SSC5D</fullName>
    </recommendedName>
</protein>
<feature type="disulfide bond" evidence="13">
    <location>
        <begin position="222"/>
        <end position="232"/>
    </location>
</feature>
<keyword evidence="3" id="KW-0732">Signal</keyword>
<reference evidence="15 16" key="1">
    <citation type="submission" date="2016-07" db="EMBL/GenBank/DDBJ databases">
        <title>Disparate Historic Effective Population Sizes Predicted by Modern Levels of Genome Diversity for the Scaled Quail (Callipepla squamata) and the Northern Bobwhite (Colinus virginianus): Inferences from First and Second Generation Draft Genome Assemblies for Sympatric New World Quail.</title>
        <authorList>
            <person name="Oldeschulte D.L."/>
            <person name="Halley Y.A."/>
            <person name="Bhattarai E.K."/>
            <person name="Brashear W.A."/>
            <person name="Hill J."/>
            <person name="Metz R.P."/>
            <person name="Johnson C.D."/>
            <person name="Rollins D."/>
            <person name="Peterson M.J."/>
            <person name="Bickhart D.M."/>
            <person name="Decker J.E."/>
            <person name="Seabury C.M."/>
        </authorList>
    </citation>
    <scope>NUCLEOTIDE SEQUENCE [LARGE SCALE GENOMIC DNA]</scope>
    <source>
        <strain evidence="15 16">Texas</strain>
        <tissue evidence="15">Leg muscle</tissue>
    </source>
</reference>
<comment type="caution">
    <text evidence="15">The sequence shown here is derived from an EMBL/GenBank/DDBJ whole genome shotgun (WGS) entry which is preliminary data.</text>
</comment>
<dbReference type="InterPro" id="IPR036772">
    <property type="entry name" value="SRCR-like_dom_sf"/>
</dbReference>
<feature type="disulfide bond" evidence="13">
    <location>
        <begin position="283"/>
        <end position="347"/>
    </location>
</feature>
<dbReference type="Proteomes" id="UP000198323">
    <property type="component" value="Unassembled WGS sequence"/>
</dbReference>
<evidence type="ECO:0000256" key="6">
    <source>
        <dbReference type="ARBA" id="ARBA00023136"/>
    </source>
</evidence>
<dbReference type="FunFam" id="3.10.250.10:FF:000006">
    <property type="entry name" value="neurotrypsin isoform X2"/>
    <property type="match status" value="1"/>
</dbReference>
<feature type="disulfide bond" evidence="13">
    <location>
        <begin position="388"/>
        <end position="452"/>
    </location>
</feature>
<feature type="disulfide bond" evidence="13">
    <location>
        <begin position="327"/>
        <end position="337"/>
    </location>
</feature>
<dbReference type="PROSITE" id="PS50287">
    <property type="entry name" value="SRCR_2"/>
    <property type="match status" value="7"/>
</dbReference>
<evidence type="ECO:0000259" key="14">
    <source>
        <dbReference type="PROSITE" id="PS50287"/>
    </source>
</evidence>
<gene>
    <name evidence="15" type="ORF">ASZ78_015061</name>
</gene>
<feature type="domain" description="SRCR" evidence="14">
    <location>
        <begin position="6"/>
        <end position="148"/>
    </location>
</feature>
<feature type="disulfide bond" evidence="13">
    <location>
        <begin position="725"/>
        <end position="735"/>
    </location>
</feature>
<feature type="disulfide bond" evidence="13">
    <location>
        <begin position="681"/>
        <end position="745"/>
    </location>
</feature>
<dbReference type="PROSITE" id="PS00420">
    <property type="entry name" value="SRCR_1"/>
    <property type="match status" value="6"/>
</dbReference>
<proteinExistence type="predicted"/>
<comment type="function">
    <text evidence="10">Binds to extracellular matrix proteins. Binds to pathogen-associated molecular patterns (PAMPs) present on the cell walls of Gram-positive and Gram-negative bacteria and fungi, behaving as a pattern recognition receptor (PRR). Induces bacterial and fungal aggregation and subsequent inhibition of PAMP-induced cytokine release. Does not possess intrinsic bactericidal activity. May play a role in the innate defense and homeostasis of certain epithelial surfaces.</text>
</comment>
<dbReference type="AlphaFoldDB" id="A0A226MCL3"/>
<dbReference type="EMBL" id="MCFN01001568">
    <property type="protein sequence ID" value="OXB53025.1"/>
    <property type="molecule type" value="Genomic_DNA"/>
</dbReference>
<dbReference type="FunFam" id="3.10.250.10:FF:000002">
    <property type="entry name" value="Scavenger receptor cysteine-rich type 1 protein M130"/>
    <property type="match status" value="2"/>
</dbReference>
<organism evidence="15 16">
    <name type="scientific">Callipepla squamata</name>
    <name type="common">Scaled quail</name>
    <dbReference type="NCBI Taxonomy" id="9009"/>
    <lineage>
        <taxon>Eukaryota</taxon>
        <taxon>Metazoa</taxon>
        <taxon>Chordata</taxon>
        <taxon>Craniata</taxon>
        <taxon>Vertebrata</taxon>
        <taxon>Euteleostomi</taxon>
        <taxon>Archelosauria</taxon>
        <taxon>Archosauria</taxon>
        <taxon>Dinosauria</taxon>
        <taxon>Saurischia</taxon>
        <taxon>Theropoda</taxon>
        <taxon>Coelurosauria</taxon>
        <taxon>Aves</taxon>
        <taxon>Neognathae</taxon>
        <taxon>Galloanserae</taxon>
        <taxon>Galliformes</taxon>
        <taxon>Odontophoridae</taxon>
        <taxon>Callipepla</taxon>
    </lineage>
</organism>
<feature type="disulfide bond" evidence="13">
    <location>
        <begin position="191"/>
        <end position="252"/>
    </location>
</feature>
<evidence type="ECO:0000256" key="11">
    <source>
        <dbReference type="ARBA" id="ARBA00064153"/>
    </source>
</evidence>
<keyword evidence="9" id="KW-0325">Glycoprotein</keyword>
<feature type="domain" description="SRCR" evidence="14">
    <location>
        <begin position="573"/>
        <end position="651"/>
    </location>
</feature>
<keyword evidence="6" id="KW-0472">Membrane</keyword>
<feature type="domain" description="SRCR" evidence="14">
    <location>
        <begin position="468"/>
        <end position="568"/>
    </location>
</feature>
<feature type="domain" description="SRCR" evidence="14">
    <location>
        <begin position="656"/>
        <end position="756"/>
    </location>
</feature>
<evidence type="ECO:0000313" key="15">
    <source>
        <dbReference type="EMBL" id="OXB53025.1"/>
    </source>
</evidence>
<keyword evidence="8" id="KW-0675">Receptor</keyword>
<evidence type="ECO:0000256" key="3">
    <source>
        <dbReference type="ARBA" id="ARBA00022729"/>
    </source>
</evidence>
<comment type="subunit">
    <text evidence="11">Interacts with LGALS1 and laminin.</text>
</comment>
<accession>A0A226MCL3</accession>